<reference evidence="1 2" key="1">
    <citation type="submission" date="2024-03" db="EMBL/GenBank/DDBJ databases">
        <authorList>
            <person name="Jo J.-H."/>
        </authorList>
    </citation>
    <scope>NUCLEOTIDE SEQUENCE [LARGE SCALE GENOMIC DNA]</scope>
    <source>
        <strain evidence="1 2">AS3R-12</strain>
    </source>
</reference>
<dbReference type="InterPro" id="IPR011200">
    <property type="entry name" value="UCP012608"/>
</dbReference>
<sequence>MPDTDRSTHDIVMEEQNVVRTLEWQADHATRNGAPCTGRLVRAFIPLLAGPSKVGQRMREWPGLSLEDAMPLRLAGGLHYLHLTGAEQRLGLVYRGEMTDADEIEAVVAAVVADHDAALAAWFAGPPQTNEAGRSAGIMAQLLWLSGRLGPRFELNEIGSSAGINTMMDRFAFDLCGVMAGVEGSPMLIRPEWRGPPQPDAPVEIVSIRGCDIQPIDLADPAEALRLKSYVWPDAPERLARIDAAIALAAQQPPDVDQMDAADWVERRLAEPQAEGVTRVLFHSIVWQYIPENGRARIETAMAQAGARATAERPLAWVTVETNRQTFRHELRCRFWPGGEEEALLGEAHAHGAWVEWFG</sequence>
<evidence type="ECO:0000313" key="1">
    <source>
        <dbReference type="EMBL" id="MEJ6009932.1"/>
    </source>
</evidence>
<dbReference type="PIRSF" id="PIRSF012608">
    <property type="entry name" value="UCP012608"/>
    <property type="match status" value="1"/>
</dbReference>
<name>A0ABU8S7J3_9SPHN</name>
<accession>A0ABU8S7J3</accession>
<dbReference type="Pfam" id="PF10094">
    <property type="entry name" value="DUF2332"/>
    <property type="match status" value="1"/>
</dbReference>
<organism evidence="1 2">
    <name type="scientific">Novosphingobium aquae</name>
    <dbReference type="NCBI Taxonomy" id="3133435"/>
    <lineage>
        <taxon>Bacteria</taxon>
        <taxon>Pseudomonadati</taxon>
        <taxon>Pseudomonadota</taxon>
        <taxon>Alphaproteobacteria</taxon>
        <taxon>Sphingomonadales</taxon>
        <taxon>Sphingomonadaceae</taxon>
        <taxon>Novosphingobium</taxon>
    </lineage>
</organism>
<comment type="caution">
    <text evidence="1">The sequence shown here is derived from an EMBL/GenBank/DDBJ whole genome shotgun (WGS) entry which is preliminary data.</text>
</comment>
<dbReference type="RefSeq" id="WP_339966257.1">
    <property type="nucleotide sequence ID" value="NZ_JBBHJY010000003.1"/>
</dbReference>
<keyword evidence="2" id="KW-1185">Reference proteome</keyword>
<dbReference type="Proteomes" id="UP001379235">
    <property type="component" value="Unassembled WGS sequence"/>
</dbReference>
<dbReference type="EMBL" id="JBBHJY010000003">
    <property type="protein sequence ID" value="MEJ6009932.1"/>
    <property type="molecule type" value="Genomic_DNA"/>
</dbReference>
<evidence type="ECO:0000313" key="2">
    <source>
        <dbReference type="Proteomes" id="UP001379235"/>
    </source>
</evidence>
<protein>
    <submittedName>
        <fullName evidence="1">DUF2332 domain-containing protein</fullName>
    </submittedName>
</protein>
<gene>
    <name evidence="1" type="ORF">WG900_08365</name>
</gene>
<proteinExistence type="predicted"/>